<dbReference type="AlphaFoldDB" id="A0AAP4BVJ7"/>
<dbReference type="RefSeq" id="WP_284589694.1">
    <property type="nucleotide sequence ID" value="NZ_JASNVP010000005.1"/>
</dbReference>
<reference evidence="1" key="1">
    <citation type="submission" date="2023-05" db="EMBL/GenBank/DDBJ databases">
        <title>Metabolic capabilities are highly conserved among human nasal-associated Corynebacterium species in pangenomic analyses.</title>
        <authorList>
            <person name="Tran T.H."/>
            <person name="Roberts A.Q."/>
            <person name="Escapa I.F."/>
            <person name="Gao W."/>
            <person name="Conlan S."/>
            <person name="Kong H."/>
            <person name="Segre J.A."/>
            <person name="Kelly M.S."/>
            <person name="Lemon K.P."/>
        </authorList>
    </citation>
    <scope>NUCLEOTIDE SEQUENCE</scope>
    <source>
        <strain evidence="1">KPL2654</strain>
    </source>
</reference>
<protein>
    <submittedName>
        <fullName evidence="1">Uncharacterized protein</fullName>
    </submittedName>
</protein>
<sequence length="296" mass="32004">MAVDWQAHARHREQVARDEGVWIGLADENCEPIMDAPPALSISAPRVRNAVGELRVEFSLQSPAGVVHPIVGEIIAEDLGVVDNGELVPSNAPTRFVLVQRAGARVRAYRVTHARARGPFDAPRVLEVHGVDGLHMLERFPAITGPTTWQNSFTRFTRDWAGPSNVGVTFSKPRELAGMKMATVADGVTVEGTAESAVRELIRSSLAACWRVAGVDPATAPLVVSHYSTEKHSPKALIRRSDEKLLDTILPVSAAAGLEIQVWLWLPGDKQPTGLFLTKPAFVIDLVQQEVANAGA</sequence>
<proteinExistence type="predicted"/>
<evidence type="ECO:0000313" key="2">
    <source>
        <dbReference type="Proteomes" id="UP001226160"/>
    </source>
</evidence>
<gene>
    <name evidence="1" type="ORF">QPX54_06365</name>
</gene>
<dbReference type="EMBL" id="JASNVP010000005">
    <property type="protein sequence ID" value="MDK4326136.1"/>
    <property type="molecule type" value="Genomic_DNA"/>
</dbReference>
<name>A0AAP4BVJ7_9CORY</name>
<accession>A0AAP4BVJ7</accession>
<evidence type="ECO:0000313" key="1">
    <source>
        <dbReference type="EMBL" id="MDK4326136.1"/>
    </source>
</evidence>
<dbReference type="Proteomes" id="UP001226160">
    <property type="component" value="Unassembled WGS sequence"/>
</dbReference>
<comment type="caution">
    <text evidence="1">The sequence shown here is derived from an EMBL/GenBank/DDBJ whole genome shotgun (WGS) entry which is preliminary data.</text>
</comment>
<organism evidence="1 2">
    <name type="scientific">Corynebacterium propinquum</name>
    <dbReference type="NCBI Taxonomy" id="43769"/>
    <lineage>
        <taxon>Bacteria</taxon>
        <taxon>Bacillati</taxon>
        <taxon>Actinomycetota</taxon>
        <taxon>Actinomycetes</taxon>
        <taxon>Mycobacteriales</taxon>
        <taxon>Corynebacteriaceae</taxon>
        <taxon>Corynebacterium</taxon>
    </lineage>
</organism>